<proteinExistence type="predicted"/>
<keyword evidence="2" id="KW-1133">Transmembrane helix</keyword>
<reference evidence="4" key="1">
    <citation type="journal article" date="2019" name="Int. J. Syst. Evol. Microbiol.">
        <title>The Global Catalogue of Microorganisms (GCM) 10K type strain sequencing project: providing services to taxonomists for standard genome sequencing and annotation.</title>
        <authorList>
            <consortium name="The Broad Institute Genomics Platform"/>
            <consortium name="The Broad Institute Genome Sequencing Center for Infectious Disease"/>
            <person name="Wu L."/>
            <person name="Ma J."/>
        </authorList>
    </citation>
    <scope>NUCLEOTIDE SEQUENCE [LARGE SCALE GENOMIC DNA]</scope>
    <source>
        <strain evidence="4">CGMCC 1.15480</strain>
    </source>
</reference>
<dbReference type="RefSeq" id="WP_188667365.1">
    <property type="nucleotide sequence ID" value="NZ_BMJI01000004.1"/>
</dbReference>
<comment type="caution">
    <text evidence="3">The sequence shown here is derived from an EMBL/GenBank/DDBJ whole genome shotgun (WGS) entry which is preliminary data.</text>
</comment>
<dbReference type="Proteomes" id="UP000597761">
    <property type="component" value="Unassembled WGS sequence"/>
</dbReference>
<feature type="transmembrane region" description="Helical" evidence="2">
    <location>
        <begin position="30"/>
        <end position="51"/>
    </location>
</feature>
<feature type="compositionally biased region" description="Gly residues" evidence="1">
    <location>
        <begin position="110"/>
        <end position="121"/>
    </location>
</feature>
<accession>A0ABQ1P4H2</accession>
<keyword evidence="2" id="KW-0812">Transmembrane</keyword>
<keyword evidence="2" id="KW-0472">Membrane</keyword>
<dbReference type="EMBL" id="BMJI01000004">
    <property type="protein sequence ID" value="GGC86615.1"/>
    <property type="molecule type" value="Genomic_DNA"/>
</dbReference>
<evidence type="ECO:0000256" key="2">
    <source>
        <dbReference type="SAM" id="Phobius"/>
    </source>
</evidence>
<evidence type="ECO:0000256" key="1">
    <source>
        <dbReference type="SAM" id="MobiDB-lite"/>
    </source>
</evidence>
<feature type="compositionally biased region" description="Low complexity" evidence="1">
    <location>
        <begin position="54"/>
        <end position="77"/>
    </location>
</feature>
<sequence length="121" mass="11553">METSPLPTGRVPAGTDRIRSRNRALFARRVVTLAVGAGSIATAATMTAVWAQDAVAAPASSTSPSTTGSDTPSTTGTGTDGGGSSGQSNSQFDGSSSDSGSWAGTAPQSGGSGAQGSTGGS</sequence>
<feature type="compositionally biased region" description="Low complexity" evidence="1">
    <location>
        <begin position="86"/>
        <end position="109"/>
    </location>
</feature>
<protein>
    <submittedName>
        <fullName evidence="3">Uncharacterized protein</fullName>
    </submittedName>
</protein>
<feature type="region of interest" description="Disordered" evidence="1">
    <location>
        <begin position="1"/>
        <end position="22"/>
    </location>
</feature>
<name>A0ABQ1P4H2_9MICC</name>
<feature type="region of interest" description="Disordered" evidence="1">
    <location>
        <begin position="54"/>
        <end position="121"/>
    </location>
</feature>
<organism evidence="3 4">
    <name type="scientific">Tersicoccus solisilvae</name>
    <dbReference type="NCBI Taxonomy" id="1882339"/>
    <lineage>
        <taxon>Bacteria</taxon>
        <taxon>Bacillati</taxon>
        <taxon>Actinomycetota</taxon>
        <taxon>Actinomycetes</taxon>
        <taxon>Micrococcales</taxon>
        <taxon>Micrococcaceae</taxon>
        <taxon>Tersicoccus</taxon>
    </lineage>
</organism>
<evidence type="ECO:0000313" key="4">
    <source>
        <dbReference type="Proteomes" id="UP000597761"/>
    </source>
</evidence>
<gene>
    <name evidence="3" type="ORF">GCM10011512_11880</name>
</gene>
<evidence type="ECO:0000313" key="3">
    <source>
        <dbReference type="EMBL" id="GGC86615.1"/>
    </source>
</evidence>
<keyword evidence="4" id="KW-1185">Reference proteome</keyword>